<evidence type="ECO:0000259" key="2">
    <source>
        <dbReference type="PROSITE" id="PS50822"/>
    </source>
</evidence>
<evidence type="ECO:0000256" key="1">
    <source>
        <dbReference type="SAM" id="MobiDB-lite"/>
    </source>
</evidence>
<dbReference type="eggNOG" id="KOG1042">
    <property type="taxonomic scope" value="Eukaryota"/>
</dbReference>
<dbReference type="HOGENOM" id="CLU_008813_0_0_1"/>
<dbReference type="InterPro" id="IPR036085">
    <property type="entry name" value="PAZ_dom_sf"/>
</dbReference>
<name>T1JMK8_STRMM</name>
<dbReference type="OMA" id="DICWIPG"/>
<sequence length="978" mass="109739">MSDQPPQRPRGRGRLHGDAPRRPHQTPYDRPPPGRGPRPPSQSRPPGPPGPSGDRPRLPDRSSYSQPPPSGYSRPRLDRPPGPSGAEFSRRDAPGRPTPRPGYSRGDQPPSSYGPRPGFSRDAPSSAARPGFPRDAPPSSFAARPGFSRAGPPSSFAARPGPARDAPSSSFPSTSSFPPLPPGSGDAPPRRFTPPQPMEQSAGPSRGPAAGRGIHRRGIELYQPDPTVTPSKDRSKFGKMGKPVDLVVNYFPLDSLPNKAHNQYQVDFVPEVEDIHERKRLLYTHKPVIGVRSLFDGGAILFTTIKLHNEVTELTSNLKSDNSEVKIKVTFKKQLSSRDPIVLQMLNIQMRRNMMNLNFKLIRGEYYDLQQAAVIQGHKIELIPGFVTSIRQHETSLLMCVDLAFKSIRQDTVLAIIRNHYNNRTYRVAEIAIELIPGFVTSICQHETSLLMCVDLAFKSIRQDTRNCRISDAGQPLLMIKPSAKDVKRGLINPIYLIPEFCLMTGYDDDMKSDFRTMKAISDHMRTTPTDRINRMTQFIQRINSNDTIKEEMKERGFQIRNNLVTLKGRQFPPEGIVLTANPTDKGTQYSEDRADWSRSMQGKRLLQPIRLANWLLVYTRRDERIVSDFLTTFKTVCRPMGMEINNPTMCMCADDRTQTISSTLHANITERTQLVFVILPNNSKERYDCVKKICCVDIGVASQVALGTTLSKKSIMSIATKIAIQMNCKIGGAAWTIFNPFQTTKIMVVGIDTYKDSAQRAKAVCATVCTMNNMFTKYFSQVSFQDPKQEMSDAFVVQLSNALRTFTEVNASLPTVLMFYRDGVGDGQLPLVREWEIKQIREAISKQTPGYDPKILFVIVNKRINTRFFKNSTNPTAGTVVDTVVTRPERYDFFLISQSVTQGTVAPTMYNVILDTTGLAPDRIQLLTYKMTHLYFNWQGTIRVPAPVQYAHKFAFLVGQSLHTAPHERLANTLYYL</sequence>
<feature type="compositionally biased region" description="Low complexity" evidence="1">
    <location>
        <begin position="201"/>
        <end position="212"/>
    </location>
</feature>
<dbReference type="SUPFAM" id="SSF101690">
    <property type="entry name" value="PAZ domain"/>
    <property type="match status" value="2"/>
</dbReference>
<dbReference type="SUPFAM" id="SSF53098">
    <property type="entry name" value="Ribonuclease H-like"/>
    <property type="match status" value="1"/>
</dbReference>
<dbReference type="EnsemblMetazoa" id="SMAR015088-RA">
    <property type="protein sequence ID" value="SMAR015088-PA"/>
    <property type="gene ID" value="SMAR015088"/>
</dbReference>
<dbReference type="PANTHER" id="PTHR22891">
    <property type="entry name" value="EUKARYOTIC TRANSLATION INITIATION FACTOR 2C"/>
    <property type="match status" value="1"/>
</dbReference>
<dbReference type="InterPro" id="IPR003100">
    <property type="entry name" value="PAZ_dom"/>
</dbReference>
<dbReference type="Gene3D" id="2.170.260.10">
    <property type="entry name" value="paz domain"/>
    <property type="match status" value="1"/>
</dbReference>
<dbReference type="Pfam" id="PF02170">
    <property type="entry name" value="PAZ"/>
    <property type="match status" value="1"/>
</dbReference>
<dbReference type="SMART" id="SM00949">
    <property type="entry name" value="PAZ"/>
    <property type="match status" value="1"/>
</dbReference>
<dbReference type="GO" id="GO:0003723">
    <property type="term" value="F:RNA binding"/>
    <property type="evidence" value="ECO:0007669"/>
    <property type="project" value="InterPro"/>
</dbReference>
<protein>
    <recommendedName>
        <fullName evidence="2">Piwi domain-containing protein</fullName>
    </recommendedName>
</protein>
<dbReference type="STRING" id="126957.T1JMK8"/>
<dbReference type="FunFam" id="3.30.420.10:FF:000014">
    <property type="entry name" value="Piwi-like RNA-mediated gene silencing 1"/>
    <property type="match status" value="1"/>
</dbReference>
<evidence type="ECO:0000313" key="3">
    <source>
        <dbReference type="EnsemblMetazoa" id="SMAR015088-PA"/>
    </source>
</evidence>
<dbReference type="EMBL" id="JH431295">
    <property type="status" value="NOT_ANNOTATED_CDS"/>
    <property type="molecule type" value="Genomic_DNA"/>
</dbReference>
<keyword evidence="4" id="KW-1185">Reference proteome</keyword>
<dbReference type="Pfam" id="PF02171">
    <property type="entry name" value="Piwi"/>
    <property type="match status" value="1"/>
</dbReference>
<dbReference type="CDD" id="cd04658">
    <property type="entry name" value="Piwi_piwi-like_Euk"/>
    <property type="match status" value="1"/>
</dbReference>
<dbReference type="Pfam" id="PF23278">
    <property type="entry name" value="Piwi_N"/>
    <property type="match status" value="1"/>
</dbReference>
<feature type="domain" description="Piwi" evidence="2">
    <location>
        <begin position="675"/>
        <end position="964"/>
    </location>
</feature>
<dbReference type="PhylomeDB" id="T1JMK8"/>
<evidence type="ECO:0000313" key="4">
    <source>
        <dbReference type="Proteomes" id="UP000014500"/>
    </source>
</evidence>
<organism evidence="3 4">
    <name type="scientific">Strigamia maritima</name>
    <name type="common">European centipede</name>
    <name type="synonym">Geophilus maritimus</name>
    <dbReference type="NCBI Taxonomy" id="126957"/>
    <lineage>
        <taxon>Eukaryota</taxon>
        <taxon>Metazoa</taxon>
        <taxon>Ecdysozoa</taxon>
        <taxon>Arthropoda</taxon>
        <taxon>Myriapoda</taxon>
        <taxon>Chilopoda</taxon>
        <taxon>Pleurostigmophora</taxon>
        <taxon>Geophilomorpha</taxon>
        <taxon>Linotaeniidae</taxon>
        <taxon>Strigamia</taxon>
    </lineage>
</organism>
<dbReference type="InterPro" id="IPR036397">
    <property type="entry name" value="RNaseH_sf"/>
</dbReference>
<feature type="region of interest" description="Disordered" evidence="1">
    <location>
        <begin position="218"/>
        <end position="237"/>
    </location>
</feature>
<feature type="region of interest" description="Disordered" evidence="1">
    <location>
        <begin position="1"/>
        <end position="212"/>
    </location>
</feature>
<dbReference type="AlphaFoldDB" id="T1JMK8"/>
<reference evidence="4" key="1">
    <citation type="submission" date="2011-05" db="EMBL/GenBank/DDBJ databases">
        <authorList>
            <person name="Richards S.R."/>
            <person name="Qu J."/>
            <person name="Jiang H."/>
            <person name="Jhangiani S.N."/>
            <person name="Agravi P."/>
            <person name="Goodspeed R."/>
            <person name="Gross S."/>
            <person name="Mandapat C."/>
            <person name="Jackson L."/>
            <person name="Mathew T."/>
            <person name="Pu L."/>
            <person name="Thornton R."/>
            <person name="Saada N."/>
            <person name="Wilczek-Boney K.B."/>
            <person name="Lee S."/>
            <person name="Kovar C."/>
            <person name="Wu Y."/>
            <person name="Scherer S.E."/>
            <person name="Worley K.C."/>
            <person name="Muzny D.M."/>
            <person name="Gibbs R."/>
        </authorList>
    </citation>
    <scope>NUCLEOTIDE SEQUENCE</scope>
    <source>
        <strain evidence="4">Brora</strain>
    </source>
</reference>
<dbReference type="InterPro" id="IPR003165">
    <property type="entry name" value="Piwi"/>
</dbReference>
<feature type="compositionally biased region" description="Low complexity" evidence="1">
    <location>
        <begin position="167"/>
        <end position="187"/>
    </location>
</feature>
<dbReference type="SMART" id="SM00950">
    <property type="entry name" value="Piwi"/>
    <property type="match status" value="1"/>
</dbReference>
<dbReference type="GO" id="GO:0034587">
    <property type="term" value="P:piRNA processing"/>
    <property type="evidence" value="ECO:0007669"/>
    <property type="project" value="UniProtKB-ARBA"/>
</dbReference>
<dbReference type="PROSITE" id="PS50822">
    <property type="entry name" value="PIWI"/>
    <property type="match status" value="1"/>
</dbReference>
<proteinExistence type="predicted"/>
<accession>T1JMK8</accession>
<dbReference type="InterPro" id="IPR012337">
    <property type="entry name" value="RNaseH-like_sf"/>
</dbReference>
<feature type="compositionally biased region" description="Pro residues" evidence="1">
    <location>
        <begin position="29"/>
        <end position="51"/>
    </location>
</feature>
<dbReference type="Proteomes" id="UP000014500">
    <property type="component" value="Unassembled WGS sequence"/>
</dbReference>
<reference evidence="3" key="2">
    <citation type="submission" date="2015-02" db="UniProtKB">
        <authorList>
            <consortium name="EnsemblMetazoa"/>
        </authorList>
    </citation>
    <scope>IDENTIFICATION</scope>
</reference>
<dbReference type="Gene3D" id="3.40.50.2300">
    <property type="match status" value="1"/>
</dbReference>
<dbReference type="Gene3D" id="3.30.420.10">
    <property type="entry name" value="Ribonuclease H-like superfamily/Ribonuclease H"/>
    <property type="match status" value="1"/>
</dbReference>